<evidence type="ECO:0000313" key="1">
    <source>
        <dbReference type="EMBL" id="MBC8609742.1"/>
    </source>
</evidence>
<accession>A0A8J6P9S3</accession>
<keyword evidence="2" id="KW-1185">Reference proteome</keyword>
<dbReference type="Proteomes" id="UP000632659">
    <property type="component" value="Unassembled WGS sequence"/>
</dbReference>
<organism evidence="1 2">
    <name type="scientific">Massiliimalia timonensis</name>
    <dbReference type="NCBI Taxonomy" id="1987501"/>
    <lineage>
        <taxon>Bacteria</taxon>
        <taxon>Bacillati</taxon>
        <taxon>Bacillota</taxon>
        <taxon>Clostridia</taxon>
        <taxon>Eubacteriales</taxon>
        <taxon>Oscillospiraceae</taxon>
        <taxon>Massiliimalia</taxon>
    </lineage>
</organism>
<dbReference type="InterPro" id="IPR007344">
    <property type="entry name" value="GrpB/CoaE"/>
</dbReference>
<dbReference type="OrthoDB" id="9799092at2"/>
<gene>
    <name evidence="1" type="ORF">H8702_01225</name>
</gene>
<evidence type="ECO:0000313" key="2">
    <source>
        <dbReference type="Proteomes" id="UP000632659"/>
    </source>
</evidence>
<comment type="caution">
    <text evidence="1">The sequence shown here is derived from an EMBL/GenBank/DDBJ whole genome shotgun (WGS) entry which is preliminary data.</text>
</comment>
<dbReference type="Gene3D" id="3.30.460.10">
    <property type="entry name" value="Beta Polymerase, domain 2"/>
    <property type="match status" value="1"/>
</dbReference>
<name>A0A8J6P9S3_9FIRM</name>
<proteinExistence type="predicted"/>
<dbReference type="PANTHER" id="PTHR34822">
    <property type="entry name" value="GRPB DOMAIN PROTEIN (AFU_ORTHOLOGUE AFUA_1G01530)"/>
    <property type="match status" value="1"/>
</dbReference>
<reference evidence="1" key="1">
    <citation type="submission" date="2020-08" db="EMBL/GenBank/DDBJ databases">
        <title>Genome public.</title>
        <authorList>
            <person name="Liu C."/>
            <person name="Sun Q."/>
        </authorList>
    </citation>
    <scope>NUCLEOTIDE SEQUENCE</scope>
    <source>
        <strain evidence="1">NSJ-15</strain>
    </source>
</reference>
<dbReference type="RefSeq" id="WP_093988174.1">
    <property type="nucleotide sequence ID" value="NZ_FYDD01000003.1"/>
</dbReference>
<dbReference type="AlphaFoldDB" id="A0A8J6P9S3"/>
<sequence>MCKPLNELSLHQLWQLFPIQLVPHNPAWKEQYHQEAGRLKALFANDMLFRISHIGSTAVPAIWAKPIVDILAEFDPKASLSLLVPQLEENGWICMSKAPNRISLNKGYTEQGFAQQVFHLHLRRAGDCDELYFRDYLNHCPETAKDYEALKRTLWKKFQYDRDAYTSGKEKFITVCTRKAKQIFPGKYELASK</sequence>
<dbReference type="EMBL" id="JACRTL010000001">
    <property type="protein sequence ID" value="MBC8609742.1"/>
    <property type="molecule type" value="Genomic_DNA"/>
</dbReference>
<dbReference type="Pfam" id="PF04229">
    <property type="entry name" value="GrpB"/>
    <property type="match status" value="1"/>
</dbReference>
<protein>
    <submittedName>
        <fullName evidence="1">GrpB family protein</fullName>
    </submittedName>
</protein>
<dbReference type="SUPFAM" id="SSF81301">
    <property type="entry name" value="Nucleotidyltransferase"/>
    <property type="match status" value="1"/>
</dbReference>
<dbReference type="PANTHER" id="PTHR34822:SF1">
    <property type="entry name" value="GRPB FAMILY PROTEIN"/>
    <property type="match status" value="1"/>
</dbReference>
<dbReference type="InterPro" id="IPR043519">
    <property type="entry name" value="NT_sf"/>
</dbReference>